<dbReference type="EMBL" id="VFOS01000006">
    <property type="protein sequence ID" value="TQL56660.1"/>
    <property type="molecule type" value="Genomic_DNA"/>
</dbReference>
<comment type="caution">
    <text evidence="3">The sequence shown here is derived from an EMBL/GenBank/DDBJ whole genome shotgun (WGS) entry which is preliminary data.</text>
</comment>
<dbReference type="PANTHER" id="PTHR43138">
    <property type="entry name" value="ACETYLTRANSFERASE, GNAT FAMILY"/>
    <property type="match status" value="1"/>
</dbReference>
<evidence type="ECO:0000313" key="4">
    <source>
        <dbReference type="Proteomes" id="UP000315389"/>
    </source>
</evidence>
<dbReference type="GO" id="GO:0005840">
    <property type="term" value="C:ribosome"/>
    <property type="evidence" value="ECO:0007669"/>
    <property type="project" value="UniProtKB-KW"/>
</dbReference>
<protein>
    <submittedName>
        <fullName evidence="3">Ribosomal protein S18 acetylase RimI-like enzyme</fullName>
    </submittedName>
</protein>
<dbReference type="RefSeq" id="WP_246046246.1">
    <property type="nucleotide sequence ID" value="NZ_BAAASV010000002.1"/>
</dbReference>
<dbReference type="GO" id="GO:0016747">
    <property type="term" value="F:acyltransferase activity, transferring groups other than amino-acyl groups"/>
    <property type="evidence" value="ECO:0007669"/>
    <property type="project" value="InterPro"/>
</dbReference>
<keyword evidence="3" id="KW-0687">Ribonucleoprotein</keyword>
<accession>A0A542Z8Y6</accession>
<sequence>MAIEAGDGELVTAGSGAAAPTTIRDASPADWPGIWSFMRSILAAGETYCWPVGSSEDDARAWWMSKPYGRVFVAVATGGEIIGTAEVHPNQPAQGSHVAGAGFMVSPAAAGCGVGRALAEHVIEAARADGYVAMQFNAVVETNAAAVALWKSLGFAVLATIPRAYQHPAFGLVGLHVMHRKL</sequence>
<keyword evidence="3" id="KW-0689">Ribosomal protein</keyword>
<dbReference type="Gene3D" id="3.40.630.30">
    <property type="match status" value="1"/>
</dbReference>
<keyword evidence="4" id="KW-1185">Reference proteome</keyword>
<dbReference type="InterPro" id="IPR000182">
    <property type="entry name" value="GNAT_dom"/>
</dbReference>
<dbReference type="SUPFAM" id="SSF55729">
    <property type="entry name" value="Acyl-CoA N-acyltransferases (Nat)"/>
    <property type="match status" value="1"/>
</dbReference>
<dbReference type="PROSITE" id="PS51186">
    <property type="entry name" value="GNAT"/>
    <property type="match status" value="1"/>
</dbReference>
<dbReference type="Proteomes" id="UP000315389">
    <property type="component" value="Unassembled WGS sequence"/>
</dbReference>
<evidence type="ECO:0000259" key="2">
    <source>
        <dbReference type="PROSITE" id="PS51186"/>
    </source>
</evidence>
<dbReference type="PANTHER" id="PTHR43138:SF1">
    <property type="entry name" value="N-ACETYLTRANSFERASE ACA1"/>
    <property type="match status" value="1"/>
</dbReference>
<name>A0A542Z8Y6_RARFA</name>
<evidence type="ECO:0000256" key="1">
    <source>
        <dbReference type="SAM" id="MobiDB-lite"/>
    </source>
</evidence>
<evidence type="ECO:0000313" key="3">
    <source>
        <dbReference type="EMBL" id="TQL56660.1"/>
    </source>
</evidence>
<gene>
    <name evidence="3" type="ORF">FB461_2383</name>
</gene>
<dbReference type="CDD" id="cd04301">
    <property type="entry name" value="NAT_SF"/>
    <property type="match status" value="1"/>
</dbReference>
<dbReference type="AlphaFoldDB" id="A0A542Z8Y6"/>
<dbReference type="Pfam" id="PF00583">
    <property type="entry name" value="Acetyltransf_1"/>
    <property type="match status" value="1"/>
</dbReference>
<organism evidence="3 4">
    <name type="scientific">Rarobacter faecitabidus</name>
    <dbReference type="NCBI Taxonomy" id="13243"/>
    <lineage>
        <taxon>Bacteria</taxon>
        <taxon>Bacillati</taxon>
        <taxon>Actinomycetota</taxon>
        <taxon>Actinomycetes</taxon>
        <taxon>Micrococcales</taxon>
        <taxon>Rarobacteraceae</taxon>
        <taxon>Rarobacter</taxon>
    </lineage>
</organism>
<dbReference type="InterPro" id="IPR052742">
    <property type="entry name" value="Mito_N-acetyltransferase"/>
</dbReference>
<feature type="region of interest" description="Disordered" evidence="1">
    <location>
        <begin position="1"/>
        <end position="24"/>
    </location>
</feature>
<dbReference type="InterPro" id="IPR016181">
    <property type="entry name" value="Acyl_CoA_acyltransferase"/>
</dbReference>
<reference evidence="3 4" key="1">
    <citation type="submission" date="2019-06" db="EMBL/GenBank/DDBJ databases">
        <title>Sequencing the genomes of 1000 actinobacteria strains.</title>
        <authorList>
            <person name="Klenk H.-P."/>
        </authorList>
    </citation>
    <scope>NUCLEOTIDE SEQUENCE [LARGE SCALE GENOMIC DNA]</scope>
    <source>
        <strain evidence="3 4">DSM 4813</strain>
    </source>
</reference>
<feature type="domain" description="N-acetyltransferase" evidence="2">
    <location>
        <begin position="21"/>
        <end position="182"/>
    </location>
</feature>
<proteinExistence type="predicted"/>